<dbReference type="OrthoDB" id="1414159at2759"/>
<dbReference type="PANTHER" id="PTHR31384">
    <property type="entry name" value="AUXIN RESPONSE FACTOR 4-RELATED"/>
    <property type="match status" value="1"/>
</dbReference>
<comment type="function">
    <text evidence="8">Auxin response factors (ARFs) are transcriptional factors that bind specifically to the DNA sequence 5'-TGTCTC-3' found in the auxin-responsive promoter elements (AuxREs).</text>
</comment>
<evidence type="ECO:0000256" key="5">
    <source>
        <dbReference type="ARBA" id="ARBA00023163"/>
    </source>
</evidence>
<reference evidence="10 11" key="1">
    <citation type="submission" date="2019-12" db="EMBL/GenBank/DDBJ databases">
        <authorList>
            <person name="Alioto T."/>
            <person name="Alioto T."/>
            <person name="Gomez Garrido J."/>
        </authorList>
    </citation>
    <scope>NUCLEOTIDE SEQUENCE [LARGE SCALE GENOMIC DNA]</scope>
</reference>
<evidence type="ECO:0000256" key="7">
    <source>
        <dbReference type="ARBA" id="ARBA00023294"/>
    </source>
</evidence>
<keyword evidence="4 8" id="KW-0238">DNA-binding</keyword>
<dbReference type="Pfam" id="PF02362">
    <property type="entry name" value="B3"/>
    <property type="match status" value="1"/>
</dbReference>
<evidence type="ECO:0000256" key="6">
    <source>
        <dbReference type="ARBA" id="ARBA00023242"/>
    </source>
</evidence>
<dbReference type="GO" id="GO:0005634">
    <property type="term" value="C:nucleus"/>
    <property type="evidence" value="ECO:0007669"/>
    <property type="project" value="UniProtKB-SubCell"/>
</dbReference>
<evidence type="ECO:0000259" key="9">
    <source>
        <dbReference type="PROSITE" id="PS50863"/>
    </source>
</evidence>
<dbReference type="InterPro" id="IPR010525">
    <property type="entry name" value="ARF_dom"/>
</dbReference>
<dbReference type="GO" id="GO:0003677">
    <property type="term" value="F:DNA binding"/>
    <property type="evidence" value="ECO:0007669"/>
    <property type="project" value="UniProtKB-KW"/>
</dbReference>
<keyword evidence="11" id="KW-1185">Reference proteome</keyword>
<dbReference type="Gene3D" id="2.40.330.10">
    <property type="entry name" value="DNA-binding pseudobarrel domain"/>
    <property type="match status" value="1"/>
</dbReference>
<comment type="caution">
    <text evidence="10">The sequence shown here is derived from an EMBL/GenBank/DDBJ whole genome shotgun (WGS) entry which is preliminary data.</text>
</comment>
<dbReference type="SUPFAM" id="SSF101936">
    <property type="entry name" value="DNA-binding pseudobarrel domain"/>
    <property type="match status" value="1"/>
</dbReference>
<dbReference type="InterPro" id="IPR003340">
    <property type="entry name" value="B3_DNA-bd"/>
</dbReference>
<comment type="similarity">
    <text evidence="2 8">Belongs to the ARF family.</text>
</comment>
<comment type="subcellular location">
    <subcellularLocation>
        <location evidence="1 8">Nucleus</location>
    </subcellularLocation>
</comment>
<keyword evidence="7 8" id="KW-0927">Auxin signaling pathway</keyword>
<dbReference type="AlphaFoldDB" id="A0A8S0T4A8"/>
<name>A0A8S0T4A8_OLEEU</name>
<evidence type="ECO:0000256" key="3">
    <source>
        <dbReference type="ARBA" id="ARBA00023015"/>
    </source>
</evidence>
<organism evidence="10 11">
    <name type="scientific">Olea europaea subsp. europaea</name>
    <dbReference type="NCBI Taxonomy" id="158383"/>
    <lineage>
        <taxon>Eukaryota</taxon>
        <taxon>Viridiplantae</taxon>
        <taxon>Streptophyta</taxon>
        <taxon>Embryophyta</taxon>
        <taxon>Tracheophyta</taxon>
        <taxon>Spermatophyta</taxon>
        <taxon>Magnoliopsida</taxon>
        <taxon>eudicotyledons</taxon>
        <taxon>Gunneridae</taxon>
        <taxon>Pentapetalae</taxon>
        <taxon>asterids</taxon>
        <taxon>lamiids</taxon>
        <taxon>Lamiales</taxon>
        <taxon>Oleaceae</taxon>
        <taxon>Oleeae</taxon>
        <taxon>Olea</taxon>
    </lineage>
</organism>
<dbReference type="GO" id="GO:0006355">
    <property type="term" value="P:regulation of DNA-templated transcription"/>
    <property type="evidence" value="ECO:0007669"/>
    <property type="project" value="InterPro"/>
</dbReference>
<dbReference type="InterPro" id="IPR044835">
    <property type="entry name" value="ARF_plant"/>
</dbReference>
<keyword evidence="6 8" id="KW-0539">Nucleus</keyword>
<keyword evidence="5 8" id="KW-0804">Transcription</keyword>
<dbReference type="SMART" id="SM01019">
    <property type="entry name" value="B3"/>
    <property type="match status" value="1"/>
</dbReference>
<accession>A0A8S0T4A8</accession>
<comment type="subunit">
    <text evidence="8">Homodimers and heterodimers.</text>
</comment>
<feature type="domain" description="TF-B3" evidence="9">
    <location>
        <begin position="109"/>
        <end position="211"/>
    </location>
</feature>
<dbReference type="Proteomes" id="UP000594638">
    <property type="component" value="Unassembled WGS sequence"/>
</dbReference>
<dbReference type="CDD" id="cd10017">
    <property type="entry name" value="B3_DNA"/>
    <property type="match status" value="1"/>
</dbReference>
<keyword evidence="3 8" id="KW-0805">Transcription regulation</keyword>
<protein>
    <recommendedName>
        <fullName evidence="8">Auxin response factor</fullName>
    </recommendedName>
</protein>
<dbReference type="GO" id="GO:0009734">
    <property type="term" value="P:auxin-activated signaling pathway"/>
    <property type="evidence" value="ECO:0007669"/>
    <property type="project" value="UniProtKB-KW"/>
</dbReference>
<evidence type="ECO:0000256" key="8">
    <source>
        <dbReference type="RuleBase" id="RU004561"/>
    </source>
</evidence>
<dbReference type="InterPro" id="IPR015300">
    <property type="entry name" value="DNA-bd_pseudobarrel_sf"/>
</dbReference>
<dbReference type="PROSITE" id="PS50863">
    <property type="entry name" value="B3"/>
    <property type="match status" value="1"/>
</dbReference>
<evidence type="ECO:0000313" key="11">
    <source>
        <dbReference type="Proteomes" id="UP000594638"/>
    </source>
</evidence>
<gene>
    <name evidence="10" type="ORF">OLEA9_A105463</name>
</gene>
<dbReference type="EMBL" id="CACTIH010005645">
    <property type="protein sequence ID" value="CAA2999684.1"/>
    <property type="molecule type" value="Genomic_DNA"/>
</dbReference>
<sequence length="340" mass="38818">MSTTDTEVDPAVWNAIAGSSVQIPPRSSRVYYFPQGHLENSSATPIQSYGLFLSRPFILCQVSSVQFLSDNSDQVYAKIHLQHLHPRRPRLRDIGNNSENVQNDLTSYAKILTRSDVNKQYGRFCVPKSCAELIFPWIDFSAEPPTAFQNLIFKDNFNVAWEFRHVYGIRHFLTSGWSSFLNSKKLVAGDSVVFIRKHSTNELFIGIRRSIHADNMGRWNFPLAKREKREKLALEAISLADQGISFDVEYYPRVGTRDFVVSAERVEETLFISKSSGLRVKMAVETELFSKKKWFLGTISATTSPCCGTWIASPWRMLQVYVCAVSIFVTVYYEVLVIRL</sequence>
<evidence type="ECO:0000256" key="1">
    <source>
        <dbReference type="ARBA" id="ARBA00004123"/>
    </source>
</evidence>
<evidence type="ECO:0000313" key="10">
    <source>
        <dbReference type="EMBL" id="CAA2999684.1"/>
    </source>
</evidence>
<dbReference type="Gene3D" id="2.30.30.1040">
    <property type="match status" value="1"/>
</dbReference>
<dbReference type="PANTHER" id="PTHR31384:SF94">
    <property type="entry name" value="AUXIN RESPONSE FACTOR 17"/>
    <property type="match status" value="1"/>
</dbReference>
<evidence type="ECO:0000256" key="4">
    <source>
        <dbReference type="ARBA" id="ARBA00023125"/>
    </source>
</evidence>
<dbReference type="Gramene" id="OE9A105463T1">
    <property type="protein sequence ID" value="OE9A105463C1"/>
    <property type="gene ID" value="OE9A105463"/>
</dbReference>
<proteinExistence type="inferred from homology"/>
<dbReference type="Pfam" id="PF06507">
    <property type="entry name" value="ARF_AD"/>
    <property type="match status" value="1"/>
</dbReference>
<evidence type="ECO:0000256" key="2">
    <source>
        <dbReference type="ARBA" id="ARBA00007853"/>
    </source>
</evidence>